<keyword evidence="3" id="KW-0238">DNA-binding</keyword>
<dbReference type="Proteomes" id="UP001153555">
    <property type="component" value="Unassembled WGS sequence"/>
</dbReference>
<keyword evidence="5" id="KW-0539">Nucleus</keyword>
<evidence type="ECO:0000313" key="8">
    <source>
        <dbReference type="EMBL" id="CAA0820299.1"/>
    </source>
</evidence>
<evidence type="ECO:0000313" key="9">
    <source>
        <dbReference type="Proteomes" id="UP001153555"/>
    </source>
</evidence>
<dbReference type="GO" id="GO:0003700">
    <property type="term" value="F:DNA-binding transcription factor activity"/>
    <property type="evidence" value="ECO:0007669"/>
    <property type="project" value="InterPro"/>
</dbReference>
<evidence type="ECO:0000259" key="7">
    <source>
        <dbReference type="PROSITE" id="PS51369"/>
    </source>
</evidence>
<feature type="compositionally biased region" description="Polar residues" evidence="6">
    <location>
        <begin position="18"/>
        <end position="34"/>
    </location>
</feature>
<keyword evidence="4" id="KW-0804">Transcription</keyword>
<evidence type="ECO:0000256" key="6">
    <source>
        <dbReference type="SAM" id="MobiDB-lite"/>
    </source>
</evidence>
<dbReference type="InterPro" id="IPR005333">
    <property type="entry name" value="Transcription_factor_TCP"/>
</dbReference>
<dbReference type="PROSITE" id="PS51369">
    <property type="entry name" value="TCP"/>
    <property type="match status" value="1"/>
</dbReference>
<name>A0A9N7MZ64_STRHE</name>
<dbReference type="Pfam" id="PF03634">
    <property type="entry name" value="TCP"/>
    <property type="match status" value="1"/>
</dbReference>
<comment type="subcellular location">
    <subcellularLocation>
        <location evidence="1">Nucleus</location>
    </subcellularLocation>
</comment>
<evidence type="ECO:0000256" key="1">
    <source>
        <dbReference type="ARBA" id="ARBA00004123"/>
    </source>
</evidence>
<proteinExistence type="predicted"/>
<dbReference type="GO" id="GO:0005634">
    <property type="term" value="C:nucleus"/>
    <property type="evidence" value="ECO:0007669"/>
    <property type="project" value="UniProtKB-SubCell"/>
</dbReference>
<keyword evidence="2" id="KW-0805">Transcription regulation</keyword>
<organism evidence="8 9">
    <name type="scientific">Striga hermonthica</name>
    <name type="common">Purple witchweed</name>
    <name type="synonym">Buchnera hermonthica</name>
    <dbReference type="NCBI Taxonomy" id="68872"/>
    <lineage>
        <taxon>Eukaryota</taxon>
        <taxon>Viridiplantae</taxon>
        <taxon>Streptophyta</taxon>
        <taxon>Embryophyta</taxon>
        <taxon>Tracheophyta</taxon>
        <taxon>Spermatophyta</taxon>
        <taxon>Magnoliopsida</taxon>
        <taxon>eudicotyledons</taxon>
        <taxon>Gunneridae</taxon>
        <taxon>Pentapetalae</taxon>
        <taxon>asterids</taxon>
        <taxon>lamiids</taxon>
        <taxon>Lamiales</taxon>
        <taxon>Orobanchaceae</taxon>
        <taxon>Buchnereae</taxon>
        <taxon>Striga</taxon>
    </lineage>
</organism>
<dbReference type="GO" id="GO:0043565">
    <property type="term" value="F:sequence-specific DNA binding"/>
    <property type="evidence" value="ECO:0007669"/>
    <property type="project" value="TreeGrafter"/>
</dbReference>
<evidence type="ECO:0000256" key="2">
    <source>
        <dbReference type="ARBA" id="ARBA00023015"/>
    </source>
</evidence>
<keyword evidence="9" id="KW-1185">Reference proteome</keyword>
<feature type="domain" description="TCP" evidence="7">
    <location>
        <begin position="49"/>
        <end position="107"/>
    </location>
</feature>
<comment type="caution">
    <text evidence="8">The sequence shown here is derived from an EMBL/GenBank/DDBJ whole genome shotgun (WGS) entry which is preliminary data.</text>
</comment>
<dbReference type="AlphaFoldDB" id="A0A9N7MZ64"/>
<sequence length="221" mass="24568">MMMIQKSTTTDHHDSRKNPSTQNAATNKGASWSRFNDPRVVRASRALGGKDRHSKVCTVRGLRDRRVRLSVPTAIQLYDLQERLGLNQPSKVVDWLLNAARHEIDELPPLQIPPGMMSMMMSANGEENRDELTSVGGLTLSRAPRGATSQLHEEDSWRNFGLLPLQVPTTMSTGPFVMTSTQSYFPSEAVNYYRADSSSAGQPSLRSIHFDMTANLLASHD</sequence>
<evidence type="ECO:0000256" key="3">
    <source>
        <dbReference type="ARBA" id="ARBA00023125"/>
    </source>
</evidence>
<dbReference type="OrthoDB" id="1889307at2759"/>
<evidence type="ECO:0000256" key="5">
    <source>
        <dbReference type="ARBA" id="ARBA00023242"/>
    </source>
</evidence>
<protein>
    <submittedName>
        <fullName evidence="8">Transcription factor TCP13</fullName>
    </submittedName>
</protein>
<dbReference type="PANTHER" id="PTHR31072:SF147">
    <property type="entry name" value="TRANSCRIPTION FACTOR TCP13"/>
    <property type="match status" value="1"/>
</dbReference>
<dbReference type="InterPro" id="IPR017887">
    <property type="entry name" value="TF_TCP_subgr"/>
</dbReference>
<accession>A0A9N7MZ64</accession>
<evidence type="ECO:0000256" key="4">
    <source>
        <dbReference type="ARBA" id="ARBA00023163"/>
    </source>
</evidence>
<feature type="region of interest" description="Disordered" evidence="6">
    <location>
        <begin position="1"/>
        <end position="35"/>
    </location>
</feature>
<reference evidence="8" key="1">
    <citation type="submission" date="2019-12" db="EMBL/GenBank/DDBJ databases">
        <authorList>
            <person name="Scholes J."/>
        </authorList>
    </citation>
    <scope>NUCLEOTIDE SEQUENCE</scope>
</reference>
<dbReference type="PANTHER" id="PTHR31072">
    <property type="entry name" value="TRANSCRIPTION FACTOR TCP4-RELATED"/>
    <property type="match status" value="1"/>
</dbReference>
<dbReference type="EMBL" id="CACSLK010020336">
    <property type="protein sequence ID" value="CAA0820299.1"/>
    <property type="molecule type" value="Genomic_DNA"/>
</dbReference>
<gene>
    <name evidence="8" type="ORF">SHERM_01537</name>
</gene>